<dbReference type="KEGG" id="slp:Slip_1856"/>
<evidence type="ECO:0000256" key="2">
    <source>
        <dbReference type="HAMAP-Rule" id="MF_00973"/>
    </source>
</evidence>
<dbReference type="RefSeq" id="WP_013176012.1">
    <property type="nucleotide sequence ID" value="NC_014220.1"/>
</dbReference>
<dbReference type="STRING" id="643648.Slip_1856"/>
<evidence type="ECO:0000256" key="1">
    <source>
        <dbReference type="ARBA" id="ARBA00022490"/>
    </source>
</evidence>
<keyword evidence="4" id="KW-1185">Reference proteome</keyword>
<dbReference type="eggNOG" id="COG0391">
    <property type="taxonomic scope" value="Bacteria"/>
</dbReference>
<dbReference type="Proteomes" id="UP000000378">
    <property type="component" value="Chromosome"/>
</dbReference>
<name>D7CPH5_SYNLT</name>
<dbReference type="SUPFAM" id="SSF142338">
    <property type="entry name" value="CofD-like"/>
    <property type="match status" value="1"/>
</dbReference>
<proteinExistence type="inferred from homology"/>
<sequence length="330" mass="35528">MKENCLLSDQVREEGPHIVTVGGGTGLSVLLRGLKRYTNNLTAVVTVTDDGGSSGRLRGELGVVPPGDIRNCLVALAETETLMDRVFDHRFRGGKGLEGHNLGNLLLVAMAEITGDVISAIKEVGKVLAVRGRVLPATLEQVLLAAELSDGSFIIGETSIREVTKGVRRVYLVPENCKPLEETMEALARADAVVLGPGSLYTSIIPNIMVKGVVEALLRTNAVRIYVANIMTEKGETDGYSVADHIQAVYDHAGKAFLDYAVVNVGPIADSLLERYYSEGAMPVVFDPSRVARMGIKIIKEDLVSRGEVAWHDSDKLARVVLGIIKDRKG</sequence>
<dbReference type="HAMAP" id="MF_00973">
    <property type="entry name" value="Gluconeogen_factor"/>
    <property type="match status" value="1"/>
</dbReference>
<organism evidence="3 4">
    <name type="scientific">Syntrophothermus lipocalidus (strain DSM 12680 / TGB-C1)</name>
    <dbReference type="NCBI Taxonomy" id="643648"/>
    <lineage>
        <taxon>Bacteria</taxon>
        <taxon>Bacillati</taxon>
        <taxon>Bacillota</taxon>
        <taxon>Clostridia</taxon>
        <taxon>Eubacteriales</taxon>
        <taxon>Syntrophomonadaceae</taxon>
        <taxon>Syntrophothermus</taxon>
    </lineage>
</organism>
<dbReference type="InterPro" id="IPR010119">
    <property type="entry name" value="Gluconeogen_factor"/>
</dbReference>
<keyword evidence="1 2" id="KW-0963">Cytoplasm</keyword>
<gene>
    <name evidence="3" type="ordered locus">Slip_1856</name>
</gene>
<evidence type="ECO:0000313" key="3">
    <source>
        <dbReference type="EMBL" id="ADI02610.1"/>
    </source>
</evidence>
<dbReference type="GO" id="GO:0005737">
    <property type="term" value="C:cytoplasm"/>
    <property type="evidence" value="ECO:0007669"/>
    <property type="project" value="UniProtKB-SubCell"/>
</dbReference>
<dbReference type="OrthoDB" id="9783842at2"/>
<comment type="subcellular location">
    <subcellularLocation>
        <location evidence="2">Cytoplasm</location>
    </subcellularLocation>
</comment>
<comment type="function">
    <text evidence="2">Required for morphogenesis under gluconeogenic growth conditions.</text>
</comment>
<protein>
    <recommendedName>
        <fullName evidence="2">Putative gluconeogenesis factor</fullName>
    </recommendedName>
</protein>
<dbReference type="PANTHER" id="PTHR30135">
    <property type="entry name" value="UNCHARACTERIZED PROTEIN YVCK-RELATED"/>
    <property type="match status" value="1"/>
</dbReference>
<dbReference type="Gene3D" id="3.40.50.10680">
    <property type="entry name" value="CofD-like domains"/>
    <property type="match status" value="1"/>
</dbReference>
<comment type="similarity">
    <text evidence="2">Belongs to the gluconeogenesis factor family.</text>
</comment>
<dbReference type="HOGENOM" id="CLU_044041_0_1_9"/>
<dbReference type="GO" id="GO:0008360">
    <property type="term" value="P:regulation of cell shape"/>
    <property type="evidence" value="ECO:0007669"/>
    <property type="project" value="UniProtKB-UniRule"/>
</dbReference>
<dbReference type="NCBIfam" id="TIGR01826">
    <property type="entry name" value="CofD_related"/>
    <property type="match status" value="1"/>
</dbReference>
<reference evidence="4" key="1">
    <citation type="journal article" date="2010" name="Stand. Genomic Sci.">
        <title>Complete genome sequence of Syntrophothermus lipocalidus type strain (TGB-C1T).</title>
        <authorList>
            <consortium name="US DOE Joint Genome Institute (JGI-PGF)"/>
            <person name="Djao O."/>
            <person name="Zhang X."/>
            <person name="Lucas S."/>
            <person name="Lapidus A."/>
            <person name="Glavina Del Rio T."/>
            <person name="Nolan M."/>
            <person name="Tice H."/>
            <person name="Cheng J."/>
            <person name="Han C."/>
            <person name="Tapia R."/>
            <person name="Goodwin L."/>
            <person name="Pitluck S."/>
            <person name="Liolios K."/>
            <person name="Ivanova N."/>
            <person name="Mavromatis K."/>
            <person name="Mikhailova N."/>
            <person name="Ovchinnikova G."/>
            <person name="Pati A."/>
            <person name="Brambilla E."/>
            <person name="Chen A."/>
            <person name="Palaniappan K."/>
            <person name="Land M."/>
            <person name="Hauser L."/>
            <person name="Chang Y."/>
            <person name="Jeffries C."/>
            <person name="Rohde M."/>
            <person name="Sikorski J."/>
            <person name="Spring S."/>
            <person name="Goker M."/>
            <person name="Detter J."/>
            <person name="Woyke T."/>
            <person name="Bristow J."/>
            <person name="Eisen J."/>
            <person name="Markowitz V."/>
            <person name="Hugenholtz P."/>
            <person name="Kyrpides N."/>
            <person name="Klenk H."/>
        </authorList>
    </citation>
    <scope>NUCLEOTIDE SEQUENCE [LARGE SCALE GENOMIC DNA]</scope>
    <source>
        <strain evidence="4">DSM 12680 / TGB-C1</strain>
    </source>
</reference>
<dbReference type="GO" id="GO:0043743">
    <property type="term" value="F:LPPG:FO 2-phospho-L-lactate transferase activity"/>
    <property type="evidence" value="ECO:0007669"/>
    <property type="project" value="InterPro"/>
</dbReference>
<dbReference type="InterPro" id="IPR038136">
    <property type="entry name" value="CofD-like_dom_sf"/>
</dbReference>
<dbReference type="InterPro" id="IPR002882">
    <property type="entry name" value="CofD"/>
</dbReference>
<dbReference type="AlphaFoldDB" id="D7CPH5"/>
<dbReference type="EMBL" id="CP002048">
    <property type="protein sequence ID" value="ADI02610.1"/>
    <property type="molecule type" value="Genomic_DNA"/>
</dbReference>
<accession>D7CPH5</accession>
<dbReference type="PANTHER" id="PTHR30135:SF3">
    <property type="entry name" value="GLUCONEOGENESIS FACTOR-RELATED"/>
    <property type="match status" value="1"/>
</dbReference>
<dbReference type="CDD" id="cd07187">
    <property type="entry name" value="YvcK_like"/>
    <property type="match status" value="1"/>
</dbReference>
<dbReference type="Pfam" id="PF01933">
    <property type="entry name" value="CofD"/>
    <property type="match status" value="1"/>
</dbReference>
<reference evidence="3 4" key="2">
    <citation type="journal article" date="2010" name="Stand. Genomic Sci.">
        <title>Complete genome sequence of Syntrophothermus lipocalidus type strain (TGB-C1).</title>
        <authorList>
            <person name="Djao O.D."/>
            <person name="Zhang X."/>
            <person name="Lucas S."/>
            <person name="Lapidus A."/>
            <person name="Del Rio T.G."/>
            <person name="Nolan M."/>
            <person name="Tice H."/>
            <person name="Cheng J.F."/>
            <person name="Han C."/>
            <person name="Tapia R."/>
            <person name="Goodwin L."/>
            <person name="Pitluck S."/>
            <person name="Liolios K."/>
            <person name="Ivanova N."/>
            <person name="Mavromatis K."/>
            <person name="Mikhailova N."/>
            <person name="Ovchinnikova G."/>
            <person name="Pati A."/>
            <person name="Brambilla E."/>
            <person name="Chen A."/>
            <person name="Palaniappan K."/>
            <person name="Land M."/>
            <person name="Hauser L."/>
            <person name="Chang Y.J."/>
            <person name="Jeffries C.D."/>
            <person name="Rohde M."/>
            <person name="Sikorski J."/>
            <person name="Spring S."/>
            <person name="Goker M."/>
            <person name="Detter J.C."/>
            <person name="Woyke T."/>
            <person name="Bristow J."/>
            <person name="Eisen J.A."/>
            <person name="Markowitz V."/>
            <person name="Hugenholtz P."/>
            <person name="Kyrpides N.C."/>
            <person name="Klenk H.P."/>
        </authorList>
    </citation>
    <scope>NUCLEOTIDE SEQUENCE [LARGE SCALE GENOMIC DNA]</scope>
    <source>
        <strain evidence="4">DSM 12680 / TGB-C1</strain>
    </source>
</reference>
<evidence type="ECO:0000313" key="4">
    <source>
        <dbReference type="Proteomes" id="UP000000378"/>
    </source>
</evidence>